<keyword evidence="1 2" id="KW-0694">RNA-binding</keyword>
<feature type="compositionally biased region" description="Acidic residues" evidence="3">
    <location>
        <begin position="284"/>
        <end position="307"/>
    </location>
</feature>
<feature type="compositionally biased region" description="Acidic residues" evidence="3">
    <location>
        <begin position="235"/>
        <end position="246"/>
    </location>
</feature>
<feature type="compositionally biased region" description="Acidic residues" evidence="3">
    <location>
        <begin position="319"/>
        <end position="350"/>
    </location>
</feature>
<gene>
    <name evidence="5" type="ORF">DBV15_09825</name>
</gene>
<feature type="domain" description="RRM" evidence="4">
    <location>
        <begin position="489"/>
        <end position="569"/>
    </location>
</feature>
<comment type="caution">
    <text evidence="5">The sequence shown here is derived from an EMBL/GenBank/DDBJ whole genome shotgun (WGS) entry which is preliminary data.</text>
</comment>
<dbReference type="InterPro" id="IPR012677">
    <property type="entry name" value="Nucleotide-bd_a/b_plait_sf"/>
</dbReference>
<dbReference type="AlphaFoldDB" id="A0A4S2JSG4"/>
<dbReference type="PANTHER" id="PTHR16266:SF17">
    <property type="entry name" value="BRWD3"/>
    <property type="match status" value="1"/>
</dbReference>
<name>A0A4S2JSG4_9HYME</name>
<evidence type="ECO:0000313" key="6">
    <source>
        <dbReference type="Proteomes" id="UP000310200"/>
    </source>
</evidence>
<feature type="compositionally biased region" description="Basic residues" evidence="3">
    <location>
        <begin position="214"/>
        <end position="224"/>
    </location>
</feature>
<dbReference type="CDD" id="cd00590">
    <property type="entry name" value="RRM_SF"/>
    <property type="match status" value="2"/>
</dbReference>
<feature type="compositionally biased region" description="Basic residues" evidence="3">
    <location>
        <begin position="643"/>
        <end position="659"/>
    </location>
</feature>
<feature type="domain" description="RRM" evidence="4">
    <location>
        <begin position="387"/>
        <end position="480"/>
    </location>
</feature>
<dbReference type="STRING" id="300112.A0A4S2JSG4"/>
<dbReference type="GO" id="GO:0008360">
    <property type="term" value="P:regulation of cell shape"/>
    <property type="evidence" value="ECO:0007669"/>
    <property type="project" value="TreeGrafter"/>
</dbReference>
<dbReference type="PROSITE" id="PS50102">
    <property type="entry name" value="RRM"/>
    <property type="match status" value="2"/>
</dbReference>
<dbReference type="GO" id="GO:0005634">
    <property type="term" value="C:nucleus"/>
    <property type="evidence" value="ECO:0007669"/>
    <property type="project" value="TreeGrafter"/>
</dbReference>
<evidence type="ECO:0000259" key="4">
    <source>
        <dbReference type="PROSITE" id="PS50102"/>
    </source>
</evidence>
<evidence type="ECO:0000256" key="2">
    <source>
        <dbReference type="PROSITE-ProRule" id="PRU00176"/>
    </source>
</evidence>
<dbReference type="Gene3D" id="3.30.70.330">
    <property type="match status" value="2"/>
</dbReference>
<feature type="compositionally biased region" description="Acidic residues" evidence="3">
    <location>
        <begin position="176"/>
        <end position="208"/>
    </location>
</feature>
<feature type="compositionally biased region" description="Basic and acidic residues" evidence="3">
    <location>
        <begin position="101"/>
        <end position="113"/>
    </location>
</feature>
<dbReference type="InterPro" id="IPR035979">
    <property type="entry name" value="RBD_domain_sf"/>
</dbReference>
<dbReference type="InterPro" id="IPR052060">
    <property type="entry name" value="Bromo_WD_repeat"/>
</dbReference>
<accession>A0A4S2JSG4</accession>
<reference evidence="5 6" key="1">
    <citation type="journal article" date="2019" name="Philos. Trans. R. Soc. Lond., B, Biol. Sci.">
        <title>Ant behaviour and brain gene expression of defending hosts depend on the ecological success of the intruding social parasite.</title>
        <authorList>
            <person name="Kaur R."/>
            <person name="Stoldt M."/>
            <person name="Jongepier E."/>
            <person name="Feldmeyer B."/>
            <person name="Menzel F."/>
            <person name="Bornberg-Bauer E."/>
            <person name="Foitzik S."/>
        </authorList>
    </citation>
    <scope>NUCLEOTIDE SEQUENCE [LARGE SCALE GENOMIC DNA]</scope>
    <source>
        <tissue evidence="5">Whole body</tissue>
    </source>
</reference>
<feature type="compositionally biased region" description="Basic residues" evidence="3">
    <location>
        <begin position="614"/>
        <end position="623"/>
    </location>
</feature>
<dbReference type="PANTHER" id="PTHR16266">
    <property type="entry name" value="WD REPEAT DOMAIN 9"/>
    <property type="match status" value="1"/>
</dbReference>
<evidence type="ECO:0000256" key="3">
    <source>
        <dbReference type="SAM" id="MobiDB-lite"/>
    </source>
</evidence>
<feature type="region of interest" description="Disordered" evidence="3">
    <location>
        <begin position="614"/>
        <end position="670"/>
    </location>
</feature>
<feature type="compositionally biased region" description="Polar residues" evidence="3">
    <location>
        <begin position="131"/>
        <end position="149"/>
    </location>
</feature>
<feature type="compositionally biased region" description="Basic and acidic residues" evidence="3">
    <location>
        <begin position="225"/>
        <end position="234"/>
    </location>
</feature>
<dbReference type="GO" id="GO:0003723">
    <property type="term" value="F:RNA binding"/>
    <property type="evidence" value="ECO:0007669"/>
    <property type="project" value="UniProtKB-UniRule"/>
</dbReference>
<proteinExistence type="predicted"/>
<dbReference type="GO" id="GO:0006357">
    <property type="term" value="P:regulation of transcription by RNA polymerase II"/>
    <property type="evidence" value="ECO:0007669"/>
    <property type="project" value="TreeGrafter"/>
</dbReference>
<evidence type="ECO:0000256" key="1">
    <source>
        <dbReference type="ARBA" id="ARBA00022884"/>
    </source>
</evidence>
<dbReference type="Proteomes" id="UP000310200">
    <property type="component" value="Unassembled WGS sequence"/>
</dbReference>
<feature type="compositionally biased region" description="Acidic residues" evidence="3">
    <location>
        <begin position="254"/>
        <end position="269"/>
    </location>
</feature>
<feature type="region of interest" description="Disordered" evidence="3">
    <location>
        <begin position="1"/>
        <end position="353"/>
    </location>
</feature>
<dbReference type="EMBL" id="QBLH01003317">
    <property type="protein sequence ID" value="TGZ39335.1"/>
    <property type="molecule type" value="Genomic_DNA"/>
</dbReference>
<dbReference type="GO" id="GO:0007010">
    <property type="term" value="P:cytoskeleton organization"/>
    <property type="evidence" value="ECO:0007669"/>
    <property type="project" value="TreeGrafter"/>
</dbReference>
<sequence length="670" mass="76021">MGKTKPWKQNTKGHVSKDQFRQVKVGSIKKNKDPKFKNTPTGKVALINNSKAQNKNVKYMPSLPSQKNAQKGFTDAKNKNQNSPKQAFKSNAKHLKQGSPNEKKFSSKAENKSSKGKFIFNPEETLELFDDSSSGVNEETASQEDTSLSKTDETFEDEEGSDTDTPDIFGNSLKDESDEDDEDFEEEDEVEEEDDDSDDSDNNDEEETVEYKGVKRFKGLKPKTKKNDADKEAQESDDNDDDDEGENYMNATFDESDEDDDEDEEENNDDEKQVQNIKGQYDDLLMETDEDDDKDDDDDDDDEMDEEMGLKALLGQSIVDDDDDEDFNEENEDDEDDDISSEDEDDEENDNTVIQVKGDKAANKKGTQVEKAKKKSIIDIRTVMFKRVVIIENISKETTKEQITALFSPYGDVIQVSLDPLIILTTVTNPKTAAAKTRPKLLSFTGKLLYSNEESALNAVKAMHGKIVDGNYLMVQTLGKFNGPYDAGKAVFITNLKKDVKLNEIWKAFRECGDINCVELKRNPETMSCQCGYIHFFTEEAVSNALKLSDVVEVQGQRVIVLKIRFNPNDKDWYRSETFVYRPLIGEGTERLVLHKPLKKFEYSLGESVARNAKHERNVKKHKKQEDDEGKESTAFQGQKVNLKNKKKKNKLDKKKKKMAERLAAKSAKV</sequence>
<dbReference type="Pfam" id="PF00076">
    <property type="entry name" value="RRM_1"/>
    <property type="match status" value="1"/>
</dbReference>
<keyword evidence="6" id="KW-1185">Reference proteome</keyword>
<dbReference type="InterPro" id="IPR000504">
    <property type="entry name" value="RRM_dom"/>
</dbReference>
<feature type="compositionally biased region" description="Polar residues" evidence="3">
    <location>
        <begin position="47"/>
        <end position="56"/>
    </location>
</feature>
<feature type="compositionally biased region" description="Polar residues" evidence="3">
    <location>
        <begin position="79"/>
        <end position="89"/>
    </location>
</feature>
<evidence type="ECO:0000313" key="5">
    <source>
        <dbReference type="EMBL" id="TGZ39335.1"/>
    </source>
</evidence>
<dbReference type="SMART" id="SM00360">
    <property type="entry name" value="RRM"/>
    <property type="match status" value="2"/>
</dbReference>
<feature type="compositionally biased region" description="Acidic residues" evidence="3">
    <location>
        <begin position="154"/>
        <end position="165"/>
    </location>
</feature>
<protein>
    <submittedName>
        <fullName evidence="5">RNA-binding protein 34</fullName>
    </submittedName>
</protein>
<organism evidence="5 6">
    <name type="scientific">Temnothorax longispinosus</name>
    <dbReference type="NCBI Taxonomy" id="300112"/>
    <lineage>
        <taxon>Eukaryota</taxon>
        <taxon>Metazoa</taxon>
        <taxon>Ecdysozoa</taxon>
        <taxon>Arthropoda</taxon>
        <taxon>Hexapoda</taxon>
        <taxon>Insecta</taxon>
        <taxon>Pterygota</taxon>
        <taxon>Neoptera</taxon>
        <taxon>Endopterygota</taxon>
        <taxon>Hymenoptera</taxon>
        <taxon>Apocrita</taxon>
        <taxon>Aculeata</taxon>
        <taxon>Formicoidea</taxon>
        <taxon>Formicidae</taxon>
        <taxon>Myrmicinae</taxon>
        <taxon>Temnothorax</taxon>
    </lineage>
</organism>
<dbReference type="SUPFAM" id="SSF54928">
    <property type="entry name" value="RNA-binding domain, RBD"/>
    <property type="match status" value="1"/>
</dbReference>